<organism evidence="2 3">
    <name type="scientific">Hymenobacter segetis</name>
    <dbReference type="NCBI Taxonomy" id="2025509"/>
    <lineage>
        <taxon>Bacteria</taxon>
        <taxon>Pseudomonadati</taxon>
        <taxon>Bacteroidota</taxon>
        <taxon>Cytophagia</taxon>
        <taxon>Cytophagales</taxon>
        <taxon>Hymenobacteraceae</taxon>
        <taxon>Hymenobacter</taxon>
    </lineage>
</organism>
<reference evidence="2 3" key="1">
    <citation type="journal article" date="2018" name="Arch. Microbiol.">
        <title>Hymenobacter segetis sp. nov., isolated from soil.</title>
        <authorList>
            <person name="Ten L.N."/>
            <person name="Lim S.J."/>
            <person name="Kim B.O."/>
            <person name="Kang I.K."/>
            <person name="Jung H.Y."/>
        </authorList>
    </citation>
    <scope>NUCLEOTIDE SEQUENCE [LARGE SCALE GENOMIC DNA]</scope>
    <source>
        <strain evidence="2 3">S7-3-11</strain>
    </source>
</reference>
<keyword evidence="3" id="KW-1185">Reference proteome</keyword>
<evidence type="ECO:0000256" key="1">
    <source>
        <dbReference type="SAM" id="SignalP"/>
    </source>
</evidence>
<evidence type="ECO:0000313" key="3">
    <source>
        <dbReference type="Proteomes" id="UP001479606"/>
    </source>
</evidence>
<dbReference type="Proteomes" id="UP001479606">
    <property type="component" value="Unassembled WGS sequence"/>
</dbReference>
<name>A0ABU9LST9_9BACT</name>
<accession>A0ABU9LST9</accession>
<sequence>MRLLSVLAATVATCVISLASLTAQAHQPLASTAYAMTAATNDGDTKPEKMTLIGKITNPAGPLPGAVVILTATKQMAVTNADGEFEFEVPANAGALQATVTYAGYADETMTLNAAANESTVSLTNAHVIVVSRKQQLKRYLKTAHKQVKHDLRLARQ</sequence>
<comment type="caution">
    <text evidence="2">The sequence shown here is derived from an EMBL/GenBank/DDBJ whole genome shotgun (WGS) entry which is preliminary data.</text>
</comment>
<dbReference type="EMBL" id="JBCEVZ010000004">
    <property type="protein sequence ID" value="MEL5993202.1"/>
    <property type="molecule type" value="Genomic_DNA"/>
</dbReference>
<gene>
    <name evidence="2" type="ORF">AAFH49_03225</name>
</gene>
<feature type="signal peptide" evidence="1">
    <location>
        <begin position="1"/>
        <end position="25"/>
    </location>
</feature>
<protein>
    <submittedName>
        <fullName evidence="2">Carboxypeptidase regulatory-like domain-containing protein</fullName>
    </submittedName>
</protein>
<dbReference type="RefSeq" id="WP_342295968.1">
    <property type="nucleotide sequence ID" value="NZ_JBCEVZ010000004.1"/>
</dbReference>
<dbReference type="SUPFAM" id="SSF49464">
    <property type="entry name" value="Carboxypeptidase regulatory domain-like"/>
    <property type="match status" value="1"/>
</dbReference>
<dbReference type="Gene3D" id="2.60.40.1120">
    <property type="entry name" value="Carboxypeptidase-like, regulatory domain"/>
    <property type="match status" value="1"/>
</dbReference>
<dbReference type="Pfam" id="PF13620">
    <property type="entry name" value="CarboxypepD_reg"/>
    <property type="match status" value="1"/>
</dbReference>
<keyword evidence="1" id="KW-0732">Signal</keyword>
<proteinExistence type="predicted"/>
<feature type="chain" id="PRO_5045570068" evidence="1">
    <location>
        <begin position="26"/>
        <end position="157"/>
    </location>
</feature>
<dbReference type="InterPro" id="IPR008969">
    <property type="entry name" value="CarboxyPept-like_regulatory"/>
</dbReference>
<evidence type="ECO:0000313" key="2">
    <source>
        <dbReference type="EMBL" id="MEL5993202.1"/>
    </source>
</evidence>